<feature type="non-terminal residue" evidence="1">
    <location>
        <position position="51"/>
    </location>
</feature>
<gene>
    <name evidence="1" type="ORF">NTEN_LOCUS18834</name>
</gene>
<dbReference type="Proteomes" id="UP000479000">
    <property type="component" value="Unassembled WGS sequence"/>
</dbReference>
<accession>A0A6H5H9U0</accession>
<proteinExistence type="predicted"/>
<dbReference type="EMBL" id="CADCXU010027780">
    <property type="protein sequence ID" value="CAB0014403.1"/>
    <property type="molecule type" value="Genomic_DNA"/>
</dbReference>
<evidence type="ECO:0000313" key="1">
    <source>
        <dbReference type="EMBL" id="CAB0014403.1"/>
    </source>
</evidence>
<protein>
    <submittedName>
        <fullName evidence="1">Uncharacterized protein</fullName>
    </submittedName>
</protein>
<sequence length="51" mass="5797">MAHASERIVASLFHLQVTLKSRNLLRYTAARIRLDDGSAARFTNVLRLTIE</sequence>
<reference evidence="1 2" key="1">
    <citation type="submission" date="2020-02" db="EMBL/GenBank/DDBJ databases">
        <authorList>
            <person name="Ferguson B K."/>
        </authorList>
    </citation>
    <scope>NUCLEOTIDE SEQUENCE [LARGE SCALE GENOMIC DNA]</scope>
</reference>
<dbReference type="AlphaFoldDB" id="A0A6H5H9U0"/>
<organism evidence="1 2">
    <name type="scientific">Nesidiocoris tenuis</name>
    <dbReference type="NCBI Taxonomy" id="355587"/>
    <lineage>
        <taxon>Eukaryota</taxon>
        <taxon>Metazoa</taxon>
        <taxon>Ecdysozoa</taxon>
        <taxon>Arthropoda</taxon>
        <taxon>Hexapoda</taxon>
        <taxon>Insecta</taxon>
        <taxon>Pterygota</taxon>
        <taxon>Neoptera</taxon>
        <taxon>Paraneoptera</taxon>
        <taxon>Hemiptera</taxon>
        <taxon>Heteroptera</taxon>
        <taxon>Panheteroptera</taxon>
        <taxon>Cimicomorpha</taxon>
        <taxon>Miridae</taxon>
        <taxon>Dicyphina</taxon>
        <taxon>Nesidiocoris</taxon>
    </lineage>
</organism>
<keyword evidence="2" id="KW-1185">Reference proteome</keyword>
<evidence type="ECO:0000313" key="2">
    <source>
        <dbReference type="Proteomes" id="UP000479000"/>
    </source>
</evidence>
<name>A0A6H5H9U0_9HEMI</name>